<gene>
    <name evidence="1" type="ORF">COCNU_04G000820</name>
</gene>
<keyword evidence="2" id="KW-1185">Reference proteome</keyword>
<dbReference type="OrthoDB" id="1739814at2759"/>
<dbReference type="Proteomes" id="UP000797356">
    <property type="component" value="Chromosome 4"/>
</dbReference>
<evidence type="ECO:0000313" key="2">
    <source>
        <dbReference type="Proteomes" id="UP000797356"/>
    </source>
</evidence>
<evidence type="ECO:0000313" key="1">
    <source>
        <dbReference type="EMBL" id="KAG1337776.1"/>
    </source>
</evidence>
<proteinExistence type="predicted"/>
<protein>
    <submittedName>
        <fullName evidence="1">Uncharacterized protein</fullName>
    </submittedName>
</protein>
<accession>A0A8K0MZM2</accession>
<sequence length="50" mass="5165">MLSPKIEDAVNAAVRAKTPDPVLFIAELGANTMLALLIAAPKACAAEKES</sequence>
<name>A0A8K0MZM2_COCNU</name>
<comment type="caution">
    <text evidence="1">The sequence shown here is derived from an EMBL/GenBank/DDBJ whole genome shotgun (WGS) entry which is preliminary data.</text>
</comment>
<dbReference type="EMBL" id="CM017875">
    <property type="protein sequence ID" value="KAG1337776.1"/>
    <property type="molecule type" value="Genomic_DNA"/>
</dbReference>
<reference evidence="1" key="1">
    <citation type="journal article" date="2017" name="Gigascience">
        <title>The genome draft of coconut (Cocos nucifera).</title>
        <authorList>
            <person name="Xiao Y."/>
            <person name="Xu P."/>
            <person name="Fan H."/>
            <person name="Baudouin L."/>
            <person name="Xia W."/>
            <person name="Bocs S."/>
            <person name="Xu J."/>
            <person name="Li Q."/>
            <person name="Guo A."/>
            <person name="Zhou L."/>
            <person name="Li J."/>
            <person name="Wu Y."/>
            <person name="Ma Z."/>
            <person name="Armero A."/>
            <person name="Issali A.E."/>
            <person name="Liu N."/>
            <person name="Peng M."/>
            <person name="Yang Y."/>
        </authorList>
    </citation>
    <scope>NUCLEOTIDE SEQUENCE</scope>
    <source>
        <tissue evidence="1">Spear leaf of Hainan Tall coconut</tissue>
    </source>
</reference>
<reference evidence="1" key="2">
    <citation type="submission" date="2019-07" db="EMBL/GenBank/DDBJ databases">
        <authorList>
            <person name="Yang Y."/>
            <person name="Bocs S."/>
            <person name="Baudouin L."/>
        </authorList>
    </citation>
    <scope>NUCLEOTIDE SEQUENCE</scope>
    <source>
        <tissue evidence="1">Spear leaf of Hainan Tall coconut</tissue>
    </source>
</reference>
<organism evidence="1 2">
    <name type="scientific">Cocos nucifera</name>
    <name type="common">Coconut palm</name>
    <dbReference type="NCBI Taxonomy" id="13894"/>
    <lineage>
        <taxon>Eukaryota</taxon>
        <taxon>Viridiplantae</taxon>
        <taxon>Streptophyta</taxon>
        <taxon>Embryophyta</taxon>
        <taxon>Tracheophyta</taxon>
        <taxon>Spermatophyta</taxon>
        <taxon>Magnoliopsida</taxon>
        <taxon>Liliopsida</taxon>
        <taxon>Arecaceae</taxon>
        <taxon>Arecoideae</taxon>
        <taxon>Cocoseae</taxon>
        <taxon>Attaleinae</taxon>
        <taxon>Cocos</taxon>
    </lineage>
</organism>
<dbReference type="AlphaFoldDB" id="A0A8K0MZM2"/>